<organism evidence="2">
    <name type="scientific">Cacopsylla melanoneura</name>
    <dbReference type="NCBI Taxonomy" id="428564"/>
    <lineage>
        <taxon>Eukaryota</taxon>
        <taxon>Metazoa</taxon>
        <taxon>Ecdysozoa</taxon>
        <taxon>Arthropoda</taxon>
        <taxon>Hexapoda</taxon>
        <taxon>Insecta</taxon>
        <taxon>Pterygota</taxon>
        <taxon>Neoptera</taxon>
        <taxon>Paraneoptera</taxon>
        <taxon>Hemiptera</taxon>
        <taxon>Sternorrhyncha</taxon>
        <taxon>Psylloidea</taxon>
        <taxon>Psyllidae</taxon>
        <taxon>Psyllinae</taxon>
        <taxon>Cacopsylla</taxon>
    </lineage>
</organism>
<sequence length="135" mass="15027">MIRLYIIFIAVAGQGTPSSTHPPYAVMGSVTKQLALIFINMCDKDGNNGKCWDFTANDAREMCGNTFVDNSSTPGQGQVYTFDRLIGNNTCYGDRCHVEVAMSAARWHAGLDCDSKQQWDPNIKRQCTCTIYMQI</sequence>
<protein>
    <recommendedName>
        <fullName evidence="3">Secreted protein</fullName>
    </recommendedName>
</protein>
<evidence type="ECO:0008006" key="3">
    <source>
        <dbReference type="Google" id="ProtNLM"/>
    </source>
</evidence>
<name>A0A8D8T7X5_9HEMI</name>
<dbReference type="AlphaFoldDB" id="A0A8D8T7X5"/>
<accession>A0A8D8T7X5</accession>
<feature type="signal peptide" evidence="1">
    <location>
        <begin position="1"/>
        <end position="20"/>
    </location>
</feature>
<proteinExistence type="predicted"/>
<keyword evidence="1" id="KW-0732">Signal</keyword>
<evidence type="ECO:0000313" key="2">
    <source>
        <dbReference type="EMBL" id="CAG6682958.1"/>
    </source>
</evidence>
<evidence type="ECO:0000256" key="1">
    <source>
        <dbReference type="SAM" id="SignalP"/>
    </source>
</evidence>
<feature type="chain" id="PRO_5034746353" description="Secreted protein" evidence="1">
    <location>
        <begin position="21"/>
        <end position="135"/>
    </location>
</feature>
<reference evidence="2" key="1">
    <citation type="submission" date="2021-05" db="EMBL/GenBank/DDBJ databases">
        <authorList>
            <person name="Alioto T."/>
            <person name="Alioto T."/>
            <person name="Gomez Garrido J."/>
        </authorList>
    </citation>
    <scope>NUCLEOTIDE SEQUENCE</scope>
</reference>
<dbReference type="EMBL" id="HBUF01261211">
    <property type="protein sequence ID" value="CAG6682958.1"/>
    <property type="molecule type" value="Transcribed_RNA"/>
</dbReference>